<comment type="caution">
    <text evidence="10">The sequence shown here is derived from an EMBL/GenBank/DDBJ whole genome shotgun (WGS) entry which is preliminary data.</text>
</comment>
<gene>
    <name evidence="10" type="ORF">J5N97_016351</name>
</gene>
<feature type="repeat" description="PPR" evidence="8">
    <location>
        <begin position="162"/>
        <end position="196"/>
    </location>
</feature>
<feature type="transmembrane region" description="Helical" evidence="9">
    <location>
        <begin position="791"/>
        <end position="813"/>
    </location>
</feature>
<evidence type="ECO:0000256" key="3">
    <source>
        <dbReference type="ARBA" id="ARBA00022448"/>
    </source>
</evidence>
<feature type="repeat" description="PPR" evidence="8">
    <location>
        <begin position="337"/>
        <end position="371"/>
    </location>
</feature>
<feature type="transmembrane region" description="Helical" evidence="9">
    <location>
        <begin position="893"/>
        <end position="914"/>
    </location>
</feature>
<dbReference type="OrthoDB" id="627262at2759"/>
<evidence type="ECO:0000256" key="8">
    <source>
        <dbReference type="PROSITE-ProRule" id="PRU00708"/>
    </source>
</evidence>
<dbReference type="Pfam" id="PF13041">
    <property type="entry name" value="PPR_2"/>
    <property type="match status" value="1"/>
</dbReference>
<keyword evidence="6 9" id="KW-1133">Transmembrane helix</keyword>
<evidence type="ECO:0000256" key="1">
    <source>
        <dbReference type="ARBA" id="ARBA00004141"/>
    </source>
</evidence>
<comment type="similarity">
    <text evidence="2">Belongs to the YSL (TC 2.A.67.2) family.</text>
</comment>
<dbReference type="InterPro" id="IPR002885">
    <property type="entry name" value="PPR_rpt"/>
</dbReference>
<dbReference type="Pfam" id="PF03169">
    <property type="entry name" value="OPT"/>
    <property type="match status" value="2"/>
</dbReference>
<accession>A0A9D5HF39</accession>
<dbReference type="InterPro" id="IPR045035">
    <property type="entry name" value="YSL-like"/>
</dbReference>
<dbReference type="SUPFAM" id="SSF81901">
    <property type="entry name" value="HCP-like"/>
    <property type="match status" value="1"/>
</dbReference>
<keyword evidence="4 9" id="KW-0812">Transmembrane</keyword>
<dbReference type="AlphaFoldDB" id="A0A9D5HF39"/>
<dbReference type="PANTHER" id="PTHR31645">
    <property type="entry name" value="OLIGOPEPTIDE TRANSPORTER YGL114W-RELATED"/>
    <property type="match status" value="1"/>
</dbReference>
<comment type="subcellular location">
    <subcellularLocation>
        <location evidence="1">Membrane</location>
        <topology evidence="1">Multi-pass membrane protein</topology>
    </subcellularLocation>
</comment>
<reference evidence="10" key="2">
    <citation type="journal article" date="2022" name="Hortic Res">
        <title>The genome of Dioscorea zingiberensis sheds light on the biosynthesis, origin and evolution of the medicinally important diosgenin saponins.</title>
        <authorList>
            <person name="Li Y."/>
            <person name="Tan C."/>
            <person name="Li Z."/>
            <person name="Guo J."/>
            <person name="Li S."/>
            <person name="Chen X."/>
            <person name="Wang C."/>
            <person name="Dai X."/>
            <person name="Yang H."/>
            <person name="Song W."/>
            <person name="Hou L."/>
            <person name="Xu J."/>
            <person name="Tong Z."/>
            <person name="Xu A."/>
            <person name="Yuan X."/>
            <person name="Wang W."/>
            <person name="Yang Q."/>
            <person name="Chen L."/>
            <person name="Sun Z."/>
            <person name="Wang K."/>
            <person name="Pan B."/>
            <person name="Chen J."/>
            <person name="Bao Y."/>
            <person name="Liu F."/>
            <person name="Qi X."/>
            <person name="Gang D.R."/>
            <person name="Wen J."/>
            <person name="Li J."/>
        </authorList>
    </citation>
    <scope>NUCLEOTIDE SEQUENCE</scope>
    <source>
        <strain evidence="10">Dzin_1.0</strain>
    </source>
</reference>
<evidence type="ECO:0000256" key="2">
    <source>
        <dbReference type="ARBA" id="ARBA00010276"/>
    </source>
</evidence>
<keyword evidence="7 9" id="KW-0472">Membrane</keyword>
<dbReference type="Proteomes" id="UP001085076">
    <property type="component" value="Miscellaneous, Linkage group lg04"/>
</dbReference>
<feature type="transmembrane region" description="Helical" evidence="9">
    <location>
        <begin position="583"/>
        <end position="604"/>
    </location>
</feature>
<evidence type="ECO:0008006" key="12">
    <source>
        <dbReference type="Google" id="ProtNLM"/>
    </source>
</evidence>
<evidence type="ECO:0000313" key="10">
    <source>
        <dbReference type="EMBL" id="KAJ0974386.1"/>
    </source>
</evidence>
<keyword evidence="5" id="KW-0677">Repeat</keyword>
<evidence type="ECO:0000256" key="9">
    <source>
        <dbReference type="SAM" id="Phobius"/>
    </source>
</evidence>
<feature type="transmembrane region" description="Helical" evidence="9">
    <location>
        <begin position="753"/>
        <end position="771"/>
    </location>
</feature>
<evidence type="ECO:0000256" key="4">
    <source>
        <dbReference type="ARBA" id="ARBA00022692"/>
    </source>
</evidence>
<reference evidence="10" key="1">
    <citation type="submission" date="2021-03" db="EMBL/GenBank/DDBJ databases">
        <authorList>
            <person name="Li Z."/>
            <person name="Yang C."/>
        </authorList>
    </citation>
    <scope>NUCLEOTIDE SEQUENCE</scope>
    <source>
        <strain evidence="10">Dzin_1.0</strain>
        <tissue evidence="10">Leaf</tissue>
    </source>
</reference>
<evidence type="ECO:0000256" key="5">
    <source>
        <dbReference type="ARBA" id="ARBA00022737"/>
    </source>
</evidence>
<dbReference type="Gene3D" id="1.25.40.10">
    <property type="entry name" value="Tetratricopeptide repeat domain"/>
    <property type="match status" value="2"/>
</dbReference>
<proteinExistence type="inferred from homology"/>
<dbReference type="InterPro" id="IPR011990">
    <property type="entry name" value="TPR-like_helical_dom_sf"/>
</dbReference>
<evidence type="ECO:0000313" key="11">
    <source>
        <dbReference type="Proteomes" id="UP001085076"/>
    </source>
</evidence>
<dbReference type="NCBIfam" id="TIGR00756">
    <property type="entry name" value="PPR"/>
    <property type="match status" value="2"/>
</dbReference>
<feature type="repeat" description="PPR" evidence="8">
    <location>
        <begin position="128"/>
        <end position="158"/>
    </location>
</feature>
<feature type="transmembrane region" description="Helical" evidence="9">
    <location>
        <begin position="855"/>
        <end position="873"/>
    </location>
</feature>
<name>A0A9D5HF39_9LILI</name>
<dbReference type="PANTHER" id="PTHR31645:SF76">
    <property type="entry name" value="METAL-NICOTIANAMINE TRANSPORTER YSL8-RELATED"/>
    <property type="match status" value="1"/>
</dbReference>
<dbReference type="Pfam" id="PF01535">
    <property type="entry name" value="PPR"/>
    <property type="match status" value="3"/>
</dbReference>
<evidence type="ECO:0000256" key="7">
    <source>
        <dbReference type="ARBA" id="ARBA00023136"/>
    </source>
</evidence>
<keyword evidence="3" id="KW-0813">Transport</keyword>
<dbReference type="GO" id="GO:0016020">
    <property type="term" value="C:membrane"/>
    <property type="evidence" value="ECO:0007669"/>
    <property type="project" value="UniProtKB-SubCell"/>
</dbReference>
<protein>
    <recommendedName>
        <fullName evidence="12">Pentatricopeptide repeat-containing protein</fullName>
    </recommendedName>
</protein>
<organism evidence="10 11">
    <name type="scientific">Dioscorea zingiberensis</name>
    <dbReference type="NCBI Taxonomy" id="325984"/>
    <lineage>
        <taxon>Eukaryota</taxon>
        <taxon>Viridiplantae</taxon>
        <taxon>Streptophyta</taxon>
        <taxon>Embryophyta</taxon>
        <taxon>Tracheophyta</taxon>
        <taxon>Spermatophyta</taxon>
        <taxon>Magnoliopsida</taxon>
        <taxon>Liliopsida</taxon>
        <taxon>Dioscoreales</taxon>
        <taxon>Dioscoreaceae</taxon>
        <taxon>Dioscorea</taxon>
    </lineage>
</organism>
<dbReference type="InterPro" id="IPR004813">
    <property type="entry name" value="OPT"/>
</dbReference>
<dbReference type="EMBL" id="JAGGNH010000004">
    <property type="protein sequence ID" value="KAJ0974386.1"/>
    <property type="molecule type" value="Genomic_DNA"/>
</dbReference>
<dbReference type="NCBIfam" id="TIGR00728">
    <property type="entry name" value="OPT_sfam"/>
    <property type="match status" value="1"/>
</dbReference>
<evidence type="ECO:0000256" key="6">
    <source>
        <dbReference type="ARBA" id="ARBA00022989"/>
    </source>
</evidence>
<dbReference type="GO" id="GO:0035673">
    <property type="term" value="F:oligopeptide transmembrane transporter activity"/>
    <property type="evidence" value="ECO:0007669"/>
    <property type="project" value="InterPro"/>
</dbReference>
<sequence length="974" mass="108389">MNPFRSSIVARLSTAAAAAERRRPGWADSLYTRVVLVSDPKVSVVPVLEKWVEEGKALSKANLQYMVKQMRSFRRYAHALQISLWMSDRRYLPLSPGDYADRLDLICKLQGLEHAENYFNNISVQMKAYQTYGALLNCYAEEKNVEKAEAIFQKMKELKMLTSFAFNAMMKLYSYSGQHEKVNSVFREMEKKGIPADAFTYSILMEAYVAASDTKGIDKLLRKLKHPKAMKNWHVYAVAAKGYVKAELIDKALEALKKSEELLPQQKGRVAYGFLLTVYADIGSKDELYKVWNKYKSSQKQCNSMFMCMISALVKLDDIEGAETILKEWESQTSFYDFRVPNLLIAAYCKNGLLGKAEALVNESMKSGRMPFANTWDRLANGFFEDDQPSKAVEFMKKALVAGQQHEWKPNLVNVVTSLEYFKDQRDVEGADEFVKSLRLLVPLTQEVYNSLLEVYLAAGKPVTDVLKQMKEDGFNADEETNRILENVMIIDYKLIYPSGTATAHLINSFHTPEGAKLAKKQVKTLGKFFVGSFFWGFFQWFYTSGDDCGFQSFPSLGLKAYANKFYFDFSATYVGVGMICPYIVNISVLLGGILSWGIMWPLIGTKKGSWYPADLKDSNLHGLQGYRVFISIALILGDGLYNFAKVLYRTVPVIIANVRKGPATTLPISDDGNSITTSAVTSYDEQRRIDMFLKGQIPKKVAFAGYSTFSHSVLAFCNAYGCGLTDWSLASTYGKLAIFTIGAWAGADHGGVLAGLAACGVMMSIVSTASDLMQDFKTGYLTLASPRSMFVSQVIGTAMGCVVSPCVFWLFYKAFKDLGETSSEYPAPFGAVYRNMAILGVDGFGSLPKHCLTLCYIFFAAAIVICLIRDLVPKKVSGYIPLPMAMAIPFYLGSYFAIDMCMGSLILFIWRLVDKAKADAFASAVASGMICGDGIWVLPQSILALAGVKPPICMKFLSRTMNDKVDAYVATLS</sequence>
<keyword evidence="11" id="KW-1185">Reference proteome</keyword>
<dbReference type="PROSITE" id="PS51375">
    <property type="entry name" value="PPR"/>
    <property type="match status" value="3"/>
</dbReference>